<feature type="transmembrane region" description="Helical" evidence="10">
    <location>
        <begin position="31"/>
        <end position="51"/>
    </location>
</feature>
<organism evidence="12 18">
    <name type="scientific">Methanococcus maripaludis</name>
    <name type="common">Methanococcus deltae</name>
    <dbReference type="NCBI Taxonomy" id="39152"/>
    <lineage>
        <taxon>Archaea</taxon>
        <taxon>Methanobacteriati</taxon>
        <taxon>Methanobacteriota</taxon>
        <taxon>Methanomada group</taxon>
        <taxon>Methanococci</taxon>
        <taxon>Methanococcales</taxon>
        <taxon>Methanococcaceae</taxon>
        <taxon>Methanococcus</taxon>
    </lineage>
</organism>
<evidence type="ECO:0000256" key="2">
    <source>
        <dbReference type="ARBA" id="ARBA00022448"/>
    </source>
</evidence>
<keyword evidence="6" id="KW-0915">Sodium</keyword>
<dbReference type="Pfam" id="PF00999">
    <property type="entry name" value="Na_H_Exchanger"/>
    <property type="match status" value="1"/>
</dbReference>
<dbReference type="EMBL" id="JACDUO010000003">
    <property type="protein sequence ID" value="MBA2864796.1"/>
    <property type="molecule type" value="Genomic_DNA"/>
</dbReference>
<reference evidence="19 20" key="3">
    <citation type="submission" date="2020-07" db="EMBL/GenBank/DDBJ databases">
        <title>Genomic Encyclopedia of Type Strains, Phase IV (KMG-V): Genome sequencing to study the core and pangenomes of soil and plant-associated prokaryotes.</title>
        <authorList>
            <person name="Whitman W."/>
        </authorList>
    </citation>
    <scope>NUCLEOTIDE SEQUENCE [LARGE SCALE GENOMIC DNA]</scope>
    <source>
        <strain evidence="13 19">C12</strain>
        <strain evidence="14 20">C13</strain>
        <strain evidence="15 21">DSM 7078</strain>
        <strain evidence="16">RC</strain>
    </source>
</reference>
<dbReference type="PANTHER" id="PTHR43562">
    <property type="entry name" value="NAPA-TYPE SODIUM/HYDROGEN ANTIPORTER"/>
    <property type="match status" value="1"/>
</dbReference>
<dbReference type="EMBL" id="CP026606">
    <property type="protein sequence ID" value="AVB76394.1"/>
    <property type="molecule type" value="Genomic_DNA"/>
</dbReference>
<dbReference type="Proteomes" id="UP000558015">
    <property type="component" value="Unassembled WGS sequence"/>
</dbReference>
<proteinExistence type="predicted"/>
<evidence type="ECO:0000256" key="9">
    <source>
        <dbReference type="ARBA" id="ARBA00023201"/>
    </source>
</evidence>
<dbReference type="EMBL" id="JACHIQ010000003">
    <property type="protein sequence ID" value="MBB6068288.1"/>
    <property type="molecule type" value="Genomic_DNA"/>
</dbReference>
<reference evidence="17" key="4">
    <citation type="submission" date="2021-03" db="EMBL/GenBank/DDBJ databases">
        <title>Genomic Encyclopedia of Type Strains, Phase IV (KMG-IV): sequencing the most valuable type-strain genomes for metagenomic binning, comparative biology and taxonomic classification.</title>
        <authorList>
            <person name="Goeker M."/>
        </authorList>
    </citation>
    <scope>NUCLEOTIDE SEQUENCE</scope>
    <source>
        <strain evidence="17">DSM 2771</strain>
    </source>
</reference>
<evidence type="ECO:0000313" key="15">
    <source>
        <dbReference type="EMBL" id="MBB6068288.1"/>
    </source>
</evidence>
<dbReference type="InterPro" id="IPR006153">
    <property type="entry name" value="Cation/H_exchanger_TM"/>
</dbReference>
<dbReference type="GO" id="GO:1902600">
    <property type="term" value="P:proton transmembrane transport"/>
    <property type="evidence" value="ECO:0007669"/>
    <property type="project" value="InterPro"/>
</dbReference>
<keyword evidence="2" id="KW-0813">Transport</keyword>
<feature type="transmembrane region" description="Helical" evidence="10">
    <location>
        <begin position="94"/>
        <end position="113"/>
    </location>
</feature>
<dbReference type="GeneID" id="2761809"/>
<dbReference type="Proteomes" id="UP000239462">
    <property type="component" value="Chromosome"/>
</dbReference>
<evidence type="ECO:0000313" key="12">
    <source>
        <dbReference type="EMBL" id="AVB76394.1"/>
    </source>
</evidence>
<evidence type="ECO:0000313" key="18">
    <source>
        <dbReference type="Proteomes" id="UP000239462"/>
    </source>
</evidence>
<protein>
    <submittedName>
        <fullName evidence="12">High-affinity Na(+)/H(+) antiporter NhaS3</fullName>
    </submittedName>
    <submittedName>
        <fullName evidence="13">Kef-type K+ transport system membrane component KefB</fullName>
    </submittedName>
</protein>
<evidence type="ECO:0000256" key="3">
    <source>
        <dbReference type="ARBA" id="ARBA00022449"/>
    </source>
</evidence>
<evidence type="ECO:0000313" key="14">
    <source>
        <dbReference type="EMBL" id="MBA2864796.1"/>
    </source>
</evidence>
<dbReference type="PANTHER" id="PTHR43562:SF3">
    <property type="entry name" value="SODIUM ION_PROTON EXCHANGER (EUROFUNG)"/>
    <property type="match status" value="1"/>
</dbReference>
<dbReference type="GO" id="GO:0015297">
    <property type="term" value="F:antiporter activity"/>
    <property type="evidence" value="ECO:0007669"/>
    <property type="project" value="UniProtKB-KW"/>
</dbReference>
<keyword evidence="3" id="KW-0050">Antiport</keyword>
<evidence type="ECO:0000313" key="19">
    <source>
        <dbReference type="Proteomes" id="UP000558015"/>
    </source>
</evidence>
<feature type="transmembrane region" description="Helical" evidence="10">
    <location>
        <begin position="336"/>
        <end position="354"/>
    </location>
</feature>
<keyword evidence="4 10" id="KW-0812">Transmembrane</keyword>
<dbReference type="Proteomes" id="UP000742560">
    <property type="component" value="Unassembled WGS sequence"/>
</dbReference>
<feature type="transmembrane region" description="Helical" evidence="10">
    <location>
        <begin position="181"/>
        <end position="203"/>
    </location>
</feature>
<gene>
    <name evidence="12" type="primary">nhaS3_2</name>
    <name evidence="16" type="ORF">HNP85_001535</name>
    <name evidence="13" type="ORF">HNP93_001803</name>
    <name evidence="14" type="ORF">HNP94_001824</name>
    <name evidence="15" type="ORF">HNP97_001801</name>
    <name evidence="17" type="ORF">J2745_000647</name>
    <name evidence="12" type="ORF">MMJJ_09940</name>
</gene>
<sequence length="392" mass="42143">MDISWVLFTIGIAIIFGKLGDHLMNKLGFPGVLGEMIMGMILGNLVYFGLVSPDHLTIQNNEIFDFLSRLGIIFLLFLGGLDTDLSVLKKTGKIATVSTVFGVLVPLVMGYLALQYMGYTAAESFAGGVVLTATSIGITVRVMMDMGVLKSEVGAASLSASIMDDFLGIMLIIFAVGTGSILGLLGKFAIFFIITGFLAMKLVNKFISFSEKLHVEKGILSLAIAVMFLFSFLAENWFEAAIEGSFMAGLVLSRTAEGKNLIEDVKTIGYSILIPLFFVYTGASLNLTIFGDFDALYLALVLTAIAIVSKVVGRGFGARIMGWNMKKSLQMGIGSIPRAEIALINLMVAIHAGVISESNVGKFIAATMIFITISIISTPPLLKWAFTEEVEN</sequence>
<dbReference type="GO" id="GO:0006814">
    <property type="term" value="P:sodium ion transport"/>
    <property type="evidence" value="ECO:0007669"/>
    <property type="project" value="UniProtKB-KW"/>
</dbReference>
<keyword evidence="8 10" id="KW-0472">Membrane</keyword>
<dbReference type="Gene3D" id="1.20.1530.20">
    <property type="match status" value="1"/>
</dbReference>
<dbReference type="EMBL" id="JACDUN010000001">
    <property type="protein sequence ID" value="MBA2859102.1"/>
    <property type="molecule type" value="Genomic_DNA"/>
</dbReference>
<evidence type="ECO:0000256" key="4">
    <source>
        <dbReference type="ARBA" id="ARBA00022692"/>
    </source>
</evidence>
<evidence type="ECO:0000256" key="1">
    <source>
        <dbReference type="ARBA" id="ARBA00004141"/>
    </source>
</evidence>
<feature type="transmembrane region" description="Helical" evidence="10">
    <location>
        <begin position="215"/>
        <end position="234"/>
    </location>
</feature>
<name>A0A2L1CAM0_METMI</name>
<dbReference type="GeneID" id="36102080"/>
<evidence type="ECO:0000313" key="21">
    <source>
        <dbReference type="Proteomes" id="UP000584706"/>
    </source>
</evidence>
<evidence type="ECO:0000256" key="5">
    <source>
        <dbReference type="ARBA" id="ARBA00022989"/>
    </source>
</evidence>
<evidence type="ECO:0000256" key="10">
    <source>
        <dbReference type="SAM" id="Phobius"/>
    </source>
</evidence>
<evidence type="ECO:0000313" key="17">
    <source>
        <dbReference type="EMBL" id="MBP2219170.1"/>
    </source>
</evidence>
<evidence type="ECO:0000313" key="16">
    <source>
        <dbReference type="EMBL" id="MBM7409840.1"/>
    </source>
</evidence>
<keyword evidence="9" id="KW-0739">Sodium transport</keyword>
<dbReference type="Proteomes" id="UP000567099">
    <property type="component" value="Unassembled WGS sequence"/>
</dbReference>
<dbReference type="EMBL" id="JAGINF010000002">
    <property type="protein sequence ID" value="MBP2219170.1"/>
    <property type="molecule type" value="Genomic_DNA"/>
</dbReference>
<feature type="transmembrane region" description="Helical" evidence="10">
    <location>
        <begin position="295"/>
        <end position="316"/>
    </location>
</feature>
<feature type="transmembrane region" description="Helical" evidence="10">
    <location>
        <begin position="125"/>
        <end position="143"/>
    </location>
</feature>
<accession>A0A2L1CAM0</accession>
<evidence type="ECO:0000256" key="8">
    <source>
        <dbReference type="ARBA" id="ARBA00023136"/>
    </source>
</evidence>
<feature type="transmembrane region" description="Helical" evidence="10">
    <location>
        <begin position="6"/>
        <end position="24"/>
    </location>
</feature>
<evidence type="ECO:0000313" key="13">
    <source>
        <dbReference type="EMBL" id="MBA2859102.1"/>
    </source>
</evidence>
<dbReference type="RefSeq" id="WP_011170044.1">
    <property type="nucleotide sequence ID" value="NZ_BAAABJ010000001.1"/>
</dbReference>
<comment type="subcellular location">
    <subcellularLocation>
        <location evidence="1">Membrane</location>
        <topology evidence="1">Multi-pass membrane protein</topology>
    </subcellularLocation>
</comment>
<dbReference type="Proteomes" id="UP000584706">
    <property type="component" value="Unassembled WGS sequence"/>
</dbReference>
<evidence type="ECO:0000259" key="11">
    <source>
        <dbReference type="Pfam" id="PF00999"/>
    </source>
</evidence>
<reference evidence="12" key="2">
    <citation type="submission" date="2018-02" db="EMBL/GenBank/DDBJ databases">
        <title>Complete genome sequence of the Methanococcus maripaludis type strain JJ (DSM 2067), a model for selenoprotein synthesis in Archaea.</title>
        <authorList>
            <person name="Poehlein A."/>
            <person name="Heym D."/>
            <person name="Quitzke V."/>
            <person name="Fersch J."/>
            <person name="Daniel R."/>
            <person name="Rother M."/>
        </authorList>
    </citation>
    <scope>NUCLEOTIDE SEQUENCE [LARGE SCALE GENOMIC DNA]</scope>
    <source>
        <strain evidence="12">DSM 2067</strain>
    </source>
</reference>
<dbReference type="AlphaFoldDB" id="A0A2L1CAM0"/>
<dbReference type="EMBL" id="JAFBBC010000002">
    <property type="protein sequence ID" value="MBM7409840.1"/>
    <property type="molecule type" value="Genomic_DNA"/>
</dbReference>
<feature type="transmembrane region" description="Helical" evidence="10">
    <location>
        <begin position="268"/>
        <end position="289"/>
    </location>
</feature>
<keyword evidence="5 10" id="KW-1133">Transmembrane helix</keyword>
<dbReference type="GO" id="GO:0016020">
    <property type="term" value="C:membrane"/>
    <property type="evidence" value="ECO:0007669"/>
    <property type="project" value="UniProtKB-SubCell"/>
</dbReference>
<evidence type="ECO:0000256" key="6">
    <source>
        <dbReference type="ARBA" id="ARBA00023053"/>
    </source>
</evidence>
<feature type="domain" description="Cation/H+ exchanger transmembrane" evidence="11">
    <location>
        <begin position="13"/>
        <end position="384"/>
    </location>
</feature>
<dbReference type="InterPro" id="IPR038770">
    <property type="entry name" value="Na+/solute_symporter_sf"/>
</dbReference>
<feature type="transmembrane region" description="Helical" evidence="10">
    <location>
        <begin position="360"/>
        <end position="382"/>
    </location>
</feature>
<keyword evidence="7" id="KW-0406">Ion transport</keyword>
<feature type="transmembrane region" description="Helical" evidence="10">
    <location>
        <begin position="63"/>
        <end position="82"/>
    </location>
</feature>
<dbReference type="Proteomes" id="UP000722095">
    <property type="component" value="Unassembled WGS sequence"/>
</dbReference>
<evidence type="ECO:0000313" key="20">
    <source>
        <dbReference type="Proteomes" id="UP000567099"/>
    </source>
</evidence>
<reference evidence="18" key="1">
    <citation type="journal article" date="2018" name="Genome Announc.">
        <title>Complete Genome Sequence of the Methanococcus maripaludis Type Strain JJ (DSM 2067), a Model for Selenoprotein Synthesis in Archaea.</title>
        <authorList>
            <person name="Poehlein A."/>
            <person name="Heym D."/>
            <person name="Quitzke V."/>
            <person name="Fersch J."/>
            <person name="Daniel R."/>
            <person name="Rother M."/>
        </authorList>
    </citation>
    <scope>NUCLEOTIDE SEQUENCE [LARGE SCALE GENOMIC DNA]</scope>
    <source>
        <strain evidence="18">DSM 2067</strain>
    </source>
</reference>
<dbReference type="KEGG" id="mmad:MMJJ_09940"/>
<evidence type="ECO:0000256" key="7">
    <source>
        <dbReference type="ARBA" id="ARBA00023065"/>
    </source>
</evidence>